<keyword evidence="7" id="KW-0009">Actin-binding</keyword>
<name>A0A8J1XS11_OWEFU</name>
<dbReference type="GO" id="GO:0003779">
    <property type="term" value="F:actin binding"/>
    <property type="evidence" value="ECO:0007669"/>
    <property type="project" value="UniProtKB-KW"/>
</dbReference>
<keyword evidence="10" id="KW-1185">Reference proteome</keyword>
<dbReference type="InterPro" id="IPR020902">
    <property type="entry name" value="Actin/actin-like_CS"/>
</dbReference>
<dbReference type="OrthoDB" id="421448at2759"/>
<dbReference type="SMART" id="SM00268">
    <property type="entry name" value="ACTIN"/>
    <property type="match status" value="1"/>
</dbReference>
<dbReference type="Proteomes" id="UP000749559">
    <property type="component" value="Unassembled WGS sequence"/>
</dbReference>
<dbReference type="GO" id="GO:0005524">
    <property type="term" value="F:ATP binding"/>
    <property type="evidence" value="ECO:0007669"/>
    <property type="project" value="UniProtKB-KW"/>
</dbReference>
<dbReference type="Gene3D" id="3.30.420.40">
    <property type="match status" value="2"/>
</dbReference>
<evidence type="ECO:0000256" key="7">
    <source>
        <dbReference type="ARBA" id="ARBA00023203"/>
    </source>
</evidence>
<gene>
    <name evidence="9" type="ORF">OFUS_LOCUS15224</name>
</gene>
<evidence type="ECO:0000256" key="2">
    <source>
        <dbReference type="ARBA" id="ARBA00004245"/>
    </source>
</evidence>
<comment type="function">
    <text evidence="1">Actins are highly conserved proteins that are involved in various types of cell motility and are ubiquitously expressed in all eukaryotic cells.</text>
</comment>
<evidence type="ECO:0000256" key="8">
    <source>
        <dbReference type="ARBA" id="ARBA00023212"/>
    </source>
</evidence>
<organism evidence="9 10">
    <name type="scientific">Owenia fusiformis</name>
    <name type="common">Polychaete worm</name>
    <dbReference type="NCBI Taxonomy" id="6347"/>
    <lineage>
        <taxon>Eukaryota</taxon>
        <taxon>Metazoa</taxon>
        <taxon>Spiralia</taxon>
        <taxon>Lophotrochozoa</taxon>
        <taxon>Annelida</taxon>
        <taxon>Polychaeta</taxon>
        <taxon>Sedentaria</taxon>
        <taxon>Canalipalpata</taxon>
        <taxon>Sabellida</taxon>
        <taxon>Oweniida</taxon>
        <taxon>Oweniidae</taxon>
        <taxon>Owenia</taxon>
    </lineage>
</organism>
<dbReference type="Pfam" id="PF00022">
    <property type="entry name" value="Actin"/>
    <property type="match status" value="1"/>
</dbReference>
<keyword evidence="5" id="KW-0547">Nucleotide-binding</keyword>
<sequence length="417" mass="47221">MAGRLPAVVIDNGTGYTKMGYAGNTEPQFIIPSCIAVKESASVGDKNKRLGKGVEDLDFYIGDEATDATNYAVKWPVRHGIIEDWDLMERFWEQAIFKYLRSEPEDHYFLLTEPPLNTPENREYTAEIMFETFNVPGLYIAVQAVLALAASWTSRQVGDRTLTGTVIDSGDGVTHVIPVAEGYVIGSCIKHIPIAGRDITYFIQQLLREREVGIPPEQSLETAKAIKEKFCYVCPDIVKEFNKYDNDPNKWIRKYDSTNAISKQPFSVDVGYERFLGPEIFFHPEFSNPDFTTPISETVDTVIQQCPIDTRRGLYKNVVLSGGSTMFRDFGRKLQRDLKRVVDVRLKESEMLSGGRLKPKPIECQVITHHMQRYAVWFGGSMLASTPEFYQVCHTKADYDEYGPSICRHNPVFGTMS</sequence>
<comment type="caution">
    <text evidence="9">The sequence shown here is derived from an EMBL/GenBank/DDBJ whole genome shotgun (WGS) entry which is preliminary data.</text>
</comment>
<dbReference type="EMBL" id="CAIIXF020000007">
    <property type="protein sequence ID" value="CAH1789948.1"/>
    <property type="molecule type" value="Genomic_DNA"/>
</dbReference>
<dbReference type="GO" id="GO:0005856">
    <property type="term" value="C:cytoskeleton"/>
    <property type="evidence" value="ECO:0007669"/>
    <property type="project" value="UniProtKB-SubCell"/>
</dbReference>
<reference evidence="9" key="1">
    <citation type="submission" date="2022-03" db="EMBL/GenBank/DDBJ databases">
        <authorList>
            <person name="Martin C."/>
        </authorList>
    </citation>
    <scope>NUCLEOTIDE SEQUENCE</scope>
</reference>
<dbReference type="PROSITE" id="PS01132">
    <property type="entry name" value="ACTINS_ACT_LIKE"/>
    <property type="match status" value="1"/>
</dbReference>
<dbReference type="InterPro" id="IPR043129">
    <property type="entry name" value="ATPase_NBD"/>
</dbReference>
<evidence type="ECO:0000313" key="10">
    <source>
        <dbReference type="Proteomes" id="UP000749559"/>
    </source>
</evidence>
<comment type="subcellular location">
    <subcellularLocation>
        <location evidence="2">Cytoplasm</location>
        <location evidence="2">Cytoskeleton</location>
    </subcellularLocation>
</comment>
<dbReference type="SUPFAM" id="SSF53067">
    <property type="entry name" value="Actin-like ATPase domain"/>
    <property type="match status" value="2"/>
</dbReference>
<evidence type="ECO:0008006" key="11">
    <source>
        <dbReference type="Google" id="ProtNLM"/>
    </source>
</evidence>
<keyword evidence="4" id="KW-0963">Cytoplasm</keyword>
<comment type="similarity">
    <text evidence="3">Belongs to the actin family. ARP3 subfamily.</text>
</comment>
<evidence type="ECO:0000313" key="9">
    <source>
        <dbReference type="EMBL" id="CAH1789948.1"/>
    </source>
</evidence>
<evidence type="ECO:0000256" key="1">
    <source>
        <dbReference type="ARBA" id="ARBA00003520"/>
    </source>
</evidence>
<dbReference type="CDD" id="cd10221">
    <property type="entry name" value="ASKHA_NBD_Arp3-like"/>
    <property type="match status" value="1"/>
</dbReference>
<keyword evidence="8" id="KW-0206">Cytoskeleton</keyword>
<dbReference type="PANTHER" id="PTHR11937">
    <property type="entry name" value="ACTIN"/>
    <property type="match status" value="1"/>
</dbReference>
<accession>A0A8J1XS11</accession>
<keyword evidence="6" id="KW-0067">ATP-binding</keyword>
<evidence type="ECO:0000256" key="5">
    <source>
        <dbReference type="ARBA" id="ARBA00022741"/>
    </source>
</evidence>
<dbReference type="InterPro" id="IPR004000">
    <property type="entry name" value="Actin"/>
</dbReference>
<protein>
    <recommendedName>
        <fullName evidence="11">Actin-related protein 3</fullName>
    </recommendedName>
</protein>
<dbReference type="FunFam" id="3.30.420.40:FF:000029">
    <property type="entry name" value="Actin-related protein 3"/>
    <property type="match status" value="1"/>
</dbReference>
<dbReference type="FunFam" id="3.90.640.10:FF:000006">
    <property type="entry name" value="Actin-related protein 3 (ARP3)"/>
    <property type="match status" value="1"/>
</dbReference>
<dbReference type="PRINTS" id="PR00190">
    <property type="entry name" value="ACTIN"/>
</dbReference>
<evidence type="ECO:0000256" key="6">
    <source>
        <dbReference type="ARBA" id="ARBA00022840"/>
    </source>
</evidence>
<evidence type="ECO:0000256" key="4">
    <source>
        <dbReference type="ARBA" id="ARBA00022490"/>
    </source>
</evidence>
<proteinExistence type="inferred from homology"/>
<evidence type="ECO:0000256" key="3">
    <source>
        <dbReference type="ARBA" id="ARBA00006681"/>
    </source>
</evidence>
<dbReference type="Gene3D" id="3.90.640.10">
    <property type="entry name" value="Actin, Chain A, domain 4"/>
    <property type="match status" value="1"/>
</dbReference>
<dbReference type="FunFam" id="3.30.420.40:FF:000315">
    <property type="entry name" value="Actin-related protein 3"/>
    <property type="match status" value="1"/>
</dbReference>
<dbReference type="AlphaFoldDB" id="A0A8J1XS11"/>